<evidence type="ECO:0000313" key="3">
    <source>
        <dbReference type="EMBL" id="QOV90877.1"/>
    </source>
</evidence>
<dbReference type="KEGG" id="hbs:IPV69_05820"/>
<evidence type="ECO:0000259" key="2">
    <source>
        <dbReference type="Pfam" id="PF00582"/>
    </source>
</evidence>
<dbReference type="InterPro" id="IPR006016">
    <property type="entry name" value="UspA"/>
</dbReference>
<dbReference type="Pfam" id="PF00582">
    <property type="entry name" value="Usp"/>
    <property type="match status" value="1"/>
</dbReference>
<sequence>MSTQSLLAAVERYLEEEQTVLAASGEAGTKGVESRLAAARRALRREMESLSTWEHTPHAFSRVMVAVDDSKQAEWALELGVRIARTTGAAMAVVHVVPEPGSVSPELAYAEPALRAERRESAQRLLQEIVSRIPEGIKVTSVLHEGAASRHICAAAKDWEADVIVIGTHGRGLLGRLLLGGTAEMVVRHAHCPVLTVAHPPVPATQLSEEPAEHADAVAAAER</sequence>
<name>A0A7M2WZC5_9BACT</name>
<protein>
    <submittedName>
        <fullName evidence="3">Universal stress protein</fullName>
    </submittedName>
</protein>
<reference evidence="3 4" key="1">
    <citation type="submission" date="2020-10" db="EMBL/GenBank/DDBJ databases">
        <title>Wide distribution of Phycisphaera-like planctomycetes from WD2101 soil group in peatlands and genome analysis of the first cultivated representative.</title>
        <authorList>
            <person name="Dedysh S.N."/>
            <person name="Beletsky A.V."/>
            <person name="Ivanova A."/>
            <person name="Kulichevskaya I.S."/>
            <person name="Suzina N.E."/>
            <person name="Philippov D.A."/>
            <person name="Rakitin A.L."/>
            <person name="Mardanov A.V."/>
            <person name="Ravin N.V."/>
        </authorList>
    </citation>
    <scope>NUCLEOTIDE SEQUENCE [LARGE SCALE GENOMIC DNA]</scope>
    <source>
        <strain evidence="3 4">M1803</strain>
    </source>
</reference>
<organism evidence="3 4">
    <name type="scientific">Humisphaera borealis</name>
    <dbReference type="NCBI Taxonomy" id="2807512"/>
    <lineage>
        <taxon>Bacteria</taxon>
        <taxon>Pseudomonadati</taxon>
        <taxon>Planctomycetota</taxon>
        <taxon>Phycisphaerae</taxon>
        <taxon>Tepidisphaerales</taxon>
        <taxon>Tepidisphaeraceae</taxon>
        <taxon>Humisphaera</taxon>
    </lineage>
</organism>
<dbReference type="EMBL" id="CP063458">
    <property type="protein sequence ID" value="QOV90877.1"/>
    <property type="molecule type" value="Genomic_DNA"/>
</dbReference>
<evidence type="ECO:0000313" key="4">
    <source>
        <dbReference type="Proteomes" id="UP000593765"/>
    </source>
</evidence>
<keyword evidence="4" id="KW-1185">Reference proteome</keyword>
<gene>
    <name evidence="3" type="ORF">IPV69_05820</name>
</gene>
<dbReference type="SUPFAM" id="SSF52402">
    <property type="entry name" value="Adenine nucleotide alpha hydrolases-like"/>
    <property type="match status" value="1"/>
</dbReference>
<dbReference type="InterPro" id="IPR014729">
    <property type="entry name" value="Rossmann-like_a/b/a_fold"/>
</dbReference>
<proteinExistence type="inferred from homology"/>
<dbReference type="Gene3D" id="3.40.50.620">
    <property type="entry name" value="HUPs"/>
    <property type="match status" value="1"/>
</dbReference>
<dbReference type="AlphaFoldDB" id="A0A7M2WZC5"/>
<evidence type="ECO:0000256" key="1">
    <source>
        <dbReference type="ARBA" id="ARBA00008791"/>
    </source>
</evidence>
<dbReference type="PANTHER" id="PTHR46268:SF6">
    <property type="entry name" value="UNIVERSAL STRESS PROTEIN UP12"/>
    <property type="match status" value="1"/>
</dbReference>
<accession>A0A7M2WZC5</accession>
<dbReference type="Proteomes" id="UP000593765">
    <property type="component" value="Chromosome"/>
</dbReference>
<dbReference type="PANTHER" id="PTHR46268">
    <property type="entry name" value="STRESS RESPONSE PROTEIN NHAX"/>
    <property type="match status" value="1"/>
</dbReference>
<dbReference type="CDD" id="cd00293">
    <property type="entry name" value="USP-like"/>
    <property type="match status" value="1"/>
</dbReference>
<comment type="similarity">
    <text evidence="1">Belongs to the universal stress protein A family.</text>
</comment>
<feature type="domain" description="UspA" evidence="2">
    <location>
        <begin position="60"/>
        <end position="197"/>
    </location>
</feature>
<dbReference type="RefSeq" id="WP_206293981.1">
    <property type="nucleotide sequence ID" value="NZ_CP063458.1"/>
</dbReference>
<dbReference type="InterPro" id="IPR006015">
    <property type="entry name" value="Universal_stress_UspA"/>
</dbReference>
<dbReference type="PRINTS" id="PR01438">
    <property type="entry name" value="UNVRSLSTRESS"/>
</dbReference>